<evidence type="ECO:0000313" key="12">
    <source>
        <dbReference type="EMBL" id="MDV6236012.1"/>
    </source>
</evidence>
<dbReference type="InterPro" id="IPR000682">
    <property type="entry name" value="PCMT"/>
</dbReference>
<sequence length="227" mass="25339">MSSDSKIYDREFRKEERSRMVRSQIAARGIRDPRILDAMTSIPRECFLPEEQVPFAYEDKPLPIGCGQTISQPFMVAWMSELLSILPGDRVFEIGTGSGYQTAVLDFLGAEIVSAEFFSELHRNALLHLEVWRPGFSKKHRLISGDGKEILRSEPRFEKILSCAALPKIPDAGSSYFHALVPGGSFVFPTETPANGQRLVVGKRTLNGWSFRNHGGVRFVPLLGADV</sequence>
<dbReference type="OrthoDB" id="9772751at2"/>
<keyword evidence="14" id="KW-1185">Reference proteome</keyword>
<comment type="caution">
    <text evidence="13">The sequence shown here is derived from an EMBL/GenBank/DDBJ whole genome shotgun (WGS) entry which is preliminary data.</text>
</comment>
<dbReference type="EMBL" id="NPEF01000065">
    <property type="protein sequence ID" value="PJZ93389.1"/>
    <property type="molecule type" value="Genomic_DNA"/>
</dbReference>
<evidence type="ECO:0000256" key="1">
    <source>
        <dbReference type="ARBA" id="ARBA00004496"/>
    </source>
</evidence>
<evidence type="ECO:0000256" key="2">
    <source>
        <dbReference type="ARBA" id="ARBA00005369"/>
    </source>
</evidence>
<evidence type="ECO:0000256" key="8">
    <source>
        <dbReference type="ARBA" id="ARBA00022691"/>
    </source>
</evidence>
<dbReference type="EC" id="2.1.1.77" evidence="3"/>
<dbReference type="InterPro" id="IPR029063">
    <property type="entry name" value="SAM-dependent_MTases_sf"/>
</dbReference>
<name>A0A2N0BA25_9LEPT</name>
<evidence type="ECO:0000256" key="3">
    <source>
        <dbReference type="ARBA" id="ARBA00011890"/>
    </source>
</evidence>
<dbReference type="AlphaFoldDB" id="A0A2N0BA25"/>
<proteinExistence type="inferred from homology"/>
<protein>
    <recommendedName>
        <fullName evidence="4">Protein-L-isoaspartate O-methyltransferase</fullName>
        <ecNumber evidence="3">2.1.1.77</ecNumber>
    </recommendedName>
    <alternativeName>
        <fullName evidence="11">L-isoaspartyl protein carboxyl methyltransferase</fullName>
    </alternativeName>
    <alternativeName>
        <fullName evidence="9">Protein L-isoaspartyl methyltransferase</fullName>
    </alternativeName>
    <alternativeName>
        <fullName evidence="10">Protein-beta-aspartate methyltransferase</fullName>
    </alternativeName>
</protein>
<comment type="subcellular location">
    <subcellularLocation>
        <location evidence="1">Cytoplasm</location>
    </subcellularLocation>
</comment>
<dbReference type="Proteomes" id="UP000232122">
    <property type="component" value="Unassembled WGS sequence"/>
</dbReference>
<gene>
    <name evidence="12" type="ORF">CH379_010300</name>
    <name evidence="13" type="ORF">CH379_08145</name>
</gene>
<dbReference type="CDD" id="cd02440">
    <property type="entry name" value="AdoMet_MTases"/>
    <property type="match status" value="1"/>
</dbReference>
<evidence type="ECO:0000256" key="9">
    <source>
        <dbReference type="ARBA" id="ARBA00030757"/>
    </source>
</evidence>
<reference evidence="12 14" key="2">
    <citation type="journal article" date="2018" name="Microb. Genom.">
        <title>Deciphering the unexplored Leptospira diversity from soils uncovers genomic evolution to virulence.</title>
        <authorList>
            <person name="Thibeaux R."/>
            <person name="Iraola G."/>
            <person name="Ferres I."/>
            <person name="Bierque E."/>
            <person name="Girault D."/>
            <person name="Soupe-Gilbert M.E."/>
            <person name="Picardeau M."/>
            <person name="Goarant C."/>
        </authorList>
    </citation>
    <scope>NUCLEOTIDE SEQUENCE [LARGE SCALE GENOMIC DNA]</scope>
    <source>
        <strain evidence="12 14">ATI7-C-A5</strain>
    </source>
</reference>
<reference evidence="12" key="3">
    <citation type="submission" date="2023-10" db="EMBL/GenBank/DDBJ databases">
        <authorList>
            <person name="Picardeau M."/>
            <person name="Thibeaux R."/>
        </authorList>
    </citation>
    <scope>NUCLEOTIDE SEQUENCE</scope>
    <source>
        <strain evidence="12">ATI7-C-A5</strain>
    </source>
</reference>
<evidence type="ECO:0000256" key="7">
    <source>
        <dbReference type="ARBA" id="ARBA00022679"/>
    </source>
</evidence>
<dbReference type="PANTHER" id="PTHR11579">
    <property type="entry name" value="PROTEIN-L-ISOASPARTATE O-METHYLTRANSFERASE"/>
    <property type="match status" value="1"/>
</dbReference>
<dbReference type="Pfam" id="PF01135">
    <property type="entry name" value="PCMT"/>
    <property type="match status" value="1"/>
</dbReference>
<evidence type="ECO:0000256" key="4">
    <source>
        <dbReference type="ARBA" id="ARBA00013346"/>
    </source>
</evidence>
<reference evidence="13" key="1">
    <citation type="submission" date="2017-07" db="EMBL/GenBank/DDBJ databases">
        <title>Leptospira spp. isolated from tropical soils.</title>
        <authorList>
            <person name="Thibeaux R."/>
            <person name="Iraola G."/>
            <person name="Ferres I."/>
            <person name="Bierque E."/>
            <person name="Girault D."/>
            <person name="Soupe-Gilbert M.-E."/>
            <person name="Picardeau M."/>
            <person name="Goarant C."/>
        </authorList>
    </citation>
    <scope>NUCLEOTIDE SEQUENCE [LARGE SCALE GENOMIC DNA]</scope>
    <source>
        <strain evidence="13">ATI7-C-A5</strain>
    </source>
</reference>
<dbReference type="RefSeq" id="WP_100764914.1">
    <property type="nucleotide sequence ID" value="NZ_NPEF02000011.1"/>
</dbReference>
<dbReference type="SUPFAM" id="SSF53335">
    <property type="entry name" value="S-adenosyl-L-methionine-dependent methyltransferases"/>
    <property type="match status" value="1"/>
</dbReference>
<keyword evidence="7 13" id="KW-0808">Transferase</keyword>
<evidence type="ECO:0000256" key="11">
    <source>
        <dbReference type="ARBA" id="ARBA00031350"/>
    </source>
</evidence>
<evidence type="ECO:0000313" key="13">
    <source>
        <dbReference type="EMBL" id="PJZ93389.1"/>
    </source>
</evidence>
<evidence type="ECO:0000256" key="5">
    <source>
        <dbReference type="ARBA" id="ARBA00022490"/>
    </source>
</evidence>
<dbReference type="GO" id="GO:0032259">
    <property type="term" value="P:methylation"/>
    <property type="evidence" value="ECO:0007669"/>
    <property type="project" value="UniProtKB-KW"/>
</dbReference>
<comment type="similarity">
    <text evidence="2">Belongs to the methyltransferase superfamily. L-isoaspartyl/D-aspartyl protein methyltransferase family.</text>
</comment>
<dbReference type="EMBL" id="NPEF02000011">
    <property type="protein sequence ID" value="MDV6236012.1"/>
    <property type="molecule type" value="Genomic_DNA"/>
</dbReference>
<dbReference type="GO" id="GO:0004719">
    <property type="term" value="F:protein-L-isoaspartate (D-aspartate) O-methyltransferase activity"/>
    <property type="evidence" value="ECO:0007669"/>
    <property type="project" value="UniProtKB-EC"/>
</dbReference>
<evidence type="ECO:0000313" key="14">
    <source>
        <dbReference type="Proteomes" id="UP000232122"/>
    </source>
</evidence>
<evidence type="ECO:0000256" key="10">
    <source>
        <dbReference type="ARBA" id="ARBA00031323"/>
    </source>
</evidence>
<accession>A0A2N0BA25</accession>
<dbReference type="Gene3D" id="3.40.50.150">
    <property type="entry name" value="Vaccinia Virus protein VP39"/>
    <property type="match status" value="1"/>
</dbReference>
<organism evidence="13">
    <name type="scientific">Leptospira ellisii</name>
    <dbReference type="NCBI Taxonomy" id="2023197"/>
    <lineage>
        <taxon>Bacteria</taxon>
        <taxon>Pseudomonadati</taxon>
        <taxon>Spirochaetota</taxon>
        <taxon>Spirochaetia</taxon>
        <taxon>Leptospirales</taxon>
        <taxon>Leptospiraceae</taxon>
        <taxon>Leptospira</taxon>
    </lineage>
</organism>
<keyword evidence="5" id="KW-0963">Cytoplasm</keyword>
<dbReference type="PANTHER" id="PTHR11579:SF0">
    <property type="entry name" value="PROTEIN-L-ISOASPARTATE(D-ASPARTATE) O-METHYLTRANSFERASE"/>
    <property type="match status" value="1"/>
</dbReference>
<evidence type="ECO:0000256" key="6">
    <source>
        <dbReference type="ARBA" id="ARBA00022603"/>
    </source>
</evidence>
<keyword evidence="8" id="KW-0949">S-adenosyl-L-methionine</keyword>
<keyword evidence="6 13" id="KW-0489">Methyltransferase</keyword>
<dbReference type="GO" id="GO:0005737">
    <property type="term" value="C:cytoplasm"/>
    <property type="evidence" value="ECO:0007669"/>
    <property type="project" value="UniProtKB-SubCell"/>
</dbReference>